<dbReference type="InterPro" id="IPR001128">
    <property type="entry name" value="Cyt_P450"/>
</dbReference>
<evidence type="ECO:0000256" key="2">
    <source>
        <dbReference type="ARBA" id="ARBA00022617"/>
    </source>
</evidence>
<evidence type="ECO:0000256" key="1">
    <source>
        <dbReference type="ARBA" id="ARBA00010617"/>
    </source>
</evidence>
<reference evidence="9" key="1">
    <citation type="journal article" date="2019" name="Int. J. Syst. Evol. Microbiol.">
        <title>The Global Catalogue of Microorganisms (GCM) 10K type strain sequencing project: providing services to taxonomists for standard genome sequencing and annotation.</title>
        <authorList>
            <consortium name="The Broad Institute Genomics Platform"/>
            <consortium name="The Broad Institute Genome Sequencing Center for Infectious Disease"/>
            <person name="Wu L."/>
            <person name="Ma J."/>
        </authorList>
    </citation>
    <scope>NUCLEOTIDE SEQUENCE [LARGE SCALE GENOMIC DNA]</scope>
    <source>
        <strain evidence="9">TISTR 1827</strain>
    </source>
</reference>
<keyword evidence="6 7" id="KW-0503">Monooxygenase</keyword>
<sequence length="452" mass="51579">MSPQPISASGLSGLPKDTFVGGSLKAFREDPLVFMNELHRRHGDYARFRLGPQKFYALFDPEMLKEAMVTKADAFSKAGAFDEIKRLTGEGLVMSNGELHDRQRRILQPKFTRKHIRRYGEQMAESTQRLTGDWVHGQQRSLTHDLFAITFDIIARTMFSYDSSEQLDRIEKAFDSINRIAVEKMRTLVRVPLFIPTGQNREYLSALQSLDEVVFGIIAKRRESADSDRGDLLSVLMDAVDETDQSGMSDRQLRDELMTMFLAGHETTAHTLAWAFDFVMRYPDVENRLVEEWERVLGGTPPGAEHFNELSYTQNVLWETLRLRPSGYLTGRTAIKDTELGGLPIKRGEALMISPYPLHMSSRYFDDPEAFRPERFENDDVKTLPMMAYFPFGAGPRSCIGNHFAMLEMVIIFASIGQKFRLRHIPGHPPVTYEALMTLTPKGGIRVTVERR</sequence>
<keyword evidence="4 7" id="KW-0560">Oxidoreductase</keyword>
<organism evidence="8 9">
    <name type="scientific">Paenibacillus thailandensis</name>
    <dbReference type="NCBI Taxonomy" id="393250"/>
    <lineage>
        <taxon>Bacteria</taxon>
        <taxon>Bacillati</taxon>
        <taxon>Bacillota</taxon>
        <taxon>Bacilli</taxon>
        <taxon>Bacillales</taxon>
        <taxon>Paenibacillaceae</taxon>
        <taxon>Paenibacillus</taxon>
    </lineage>
</organism>
<dbReference type="RefSeq" id="WP_379280018.1">
    <property type="nucleotide sequence ID" value="NZ_JBHUGT010000011.1"/>
</dbReference>
<comment type="similarity">
    <text evidence="1 7">Belongs to the cytochrome P450 family.</text>
</comment>
<comment type="caution">
    <text evidence="8">The sequence shown here is derived from an EMBL/GenBank/DDBJ whole genome shotgun (WGS) entry which is preliminary data.</text>
</comment>
<protein>
    <submittedName>
        <fullName evidence="8">Cytochrome P450</fullName>
    </submittedName>
</protein>
<keyword evidence="5 7" id="KW-0408">Iron</keyword>
<accession>A0ABW5R666</accession>
<evidence type="ECO:0000256" key="5">
    <source>
        <dbReference type="ARBA" id="ARBA00023004"/>
    </source>
</evidence>
<dbReference type="InterPro" id="IPR002401">
    <property type="entry name" value="Cyt_P450_E_grp-I"/>
</dbReference>
<keyword evidence="3 7" id="KW-0479">Metal-binding</keyword>
<keyword evidence="9" id="KW-1185">Reference proteome</keyword>
<dbReference type="PROSITE" id="PS00086">
    <property type="entry name" value="CYTOCHROME_P450"/>
    <property type="match status" value="1"/>
</dbReference>
<dbReference type="CDD" id="cd20620">
    <property type="entry name" value="CYP132-like"/>
    <property type="match status" value="1"/>
</dbReference>
<dbReference type="Pfam" id="PF00067">
    <property type="entry name" value="p450"/>
    <property type="match status" value="1"/>
</dbReference>
<dbReference type="PRINTS" id="PR00463">
    <property type="entry name" value="EP450I"/>
</dbReference>
<dbReference type="PANTHER" id="PTHR24291">
    <property type="entry name" value="CYTOCHROME P450 FAMILY 4"/>
    <property type="match status" value="1"/>
</dbReference>
<dbReference type="InterPro" id="IPR017972">
    <property type="entry name" value="Cyt_P450_CS"/>
</dbReference>
<evidence type="ECO:0000313" key="8">
    <source>
        <dbReference type="EMBL" id="MFD2663625.1"/>
    </source>
</evidence>
<dbReference type="PRINTS" id="PR00385">
    <property type="entry name" value="P450"/>
</dbReference>
<evidence type="ECO:0000256" key="3">
    <source>
        <dbReference type="ARBA" id="ARBA00022723"/>
    </source>
</evidence>
<dbReference type="Gene3D" id="1.10.630.10">
    <property type="entry name" value="Cytochrome P450"/>
    <property type="match status" value="1"/>
</dbReference>
<dbReference type="EMBL" id="JBHUMY010000043">
    <property type="protein sequence ID" value="MFD2663625.1"/>
    <property type="molecule type" value="Genomic_DNA"/>
</dbReference>
<keyword evidence="2 7" id="KW-0349">Heme</keyword>
<dbReference type="Proteomes" id="UP001597493">
    <property type="component" value="Unassembled WGS sequence"/>
</dbReference>
<evidence type="ECO:0000256" key="7">
    <source>
        <dbReference type="RuleBase" id="RU000461"/>
    </source>
</evidence>
<dbReference type="InterPro" id="IPR050196">
    <property type="entry name" value="Cytochrome_P450_Monoox"/>
</dbReference>
<evidence type="ECO:0000313" key="9">
    <source>
        <dbReference type="Proteomes" id="UP001597493"/>
    </source>
</evidence>
<gene>
    <name evidence="8" type="ORF">ACFSW5_25625</name>
</gene>
<dbReference type="SUPFAM" id="SSF48264">
    <property type="entry name" value="Cytochrome P450"/>
    <property type="match status" value="1"/>
</dbReference>
<dbReference type="PANTHER" id="PTHR24291:SF50">
    <property type="entry name" value="BIFUNCTIONAL ALBAFLAVENONE MONOOXYGENASE_TERPENE SYNTHASE"/>
    <property type="match status" value="1"/>
</dbReference>
<evidence type="ECO:0000256" key="6">
    <source>
        <dbReference type="ARBA" id="ARBA00023033"/>
    </source>
</evidence>
<evidence type="ECO:0000256" key="4">
    <source>
        <dbReference type="ARBA" id="ARBA00023002"/>
    </source>
</evidence>
<proteinExistence type="inferred from homology"/>
<dbReference type="InterPro" id="IPR036396">
    <property type="entry name" value="Cyt_P450_sf"/>
</dbReference>
<name>A0ABW5R666_9BACL</name>